<dbReference type="EMBL" id="JAPQKS010000002">
    <property type="protein sequence ID" value="KAJ5246778.1"/>
    <property type="molecule type" value="Genomic_DNA"/>
</dbReference>
<dbReference type="Proteomes" id="UP001150941">
    <property type="component" value="Unassembled WGS sequence"/>
</dbReference>
<comment type="caution">
    <text evidence="2">The sequence shown here is derived from an EMBL/GenBank/DDBJ whole genome shotgun (WGS) entry which is preliminary data.</text>
</comment>
<feature type="region of interest" description="Disordered" evidence="1">
    <location>
        <begin position="231"/>
        <end position="330"/>
    </location>
</feature>
<gene>
    <name evidence="2" type="ORF">N7468_001761</name>
</gene>
<evidence type="ECO:0000313" key="2">
    <source>
        <dbReference type="EMBL" id="KAJ5246778.1"/>
    </source>
</evidence>
<protein>
    <submittedName>
        <fullName evidence="2">Uncharacterized protein</fullName>
    </submittedName>
</protein>
<organism evidence="2 3">
    <name type="scientific">Penicillium chermesinum</name>
    <dbReference type="NCBI Taxonomy" id="63820"/>
    <lineage>
        <taxon>Eukaryota</taxon>
        <taxon>Fungi</taxon>
        <taxon>Dikarya</taxon>
        <taxon>Ascomycota</taxon>
        <taxon>Pezizomycotina</taxon>
        <taxon>Eurotiomycetes</taxon>
        <taxon>Eurotiomycetidae</taxon>
        <taxon>Eurotiales</taxon>
        <taxon>Aspergillaceae</taxon>
        <taxon>Penicillium</taxon>
    </lineage>
</organism>
<sequence>MPTNDGTVDDPHRVGFNGAKDFITCLHGISLRPLRSMDKSSSEFSADLEGYLSVLDRGGSIASGRGHELASVRLGKLLETLFLTPTPSVREGPPLTWATVVLFAGPHFEGPSKLKIGESLVELPESDLGLLSSGRPWRFLYPWPDKDDCEKELRSIETALQELNNTRQTIHEGERPMASLFSMILQRLNWATAVLRKMLVVEQRLTNHHDVVAQLLQDEPQAALQRKTLEFGRDRANPPNEAASNVGTSDARVPREDAVSDSYQPPLPQEVHERCSNQSIQPTIEELRDKGEAGDSVSGNSMQHENPQPMTITGERSRLHLSDFIQTLSE</sequence>
<dbReference type="RefSeq" id="XP_058334199.1">
    <property type="nucleotide sequence ID" value="XM_058471058.1"/>
</dbReference>
<proteinExistence type="predicted"/>
<keyword evidence="3" id="KW-1185">Reference proteome</keyword>
<evidence type="ECO:0000313" key="3">
    <source>
        <dbReference type="Proteomes" id="UP001150941"/>
    </source>
</evidence>
<reference evidence="2" key="1">
    <citation type="submission" date="2022-11" db="EMBL/GenBank/DDBJ databases">
        <authorList>
            <person name="Petersen C."/>
        </authorList>
    </citation>
    <scope>NUCLEOTIDE SEQUENCE</scope>
    <source>
        <strain evidence="2">IBT 19713</strain>
    </source>
</reference>
<reference evidence="2" key="2">
    <citation type="journal article" date="2023" name="IMA Fungus">
        <title>Comparative genomic study of the Penicillium genus elucidates a diverse pangenome and 15 lateral gene transfer events.</title>
        <authorList>
            <person name="Petersen C."/>
            <person name="Sorensen T."/>
            <person name="Nielsen M.R."/>
            <person name="Sondergaard T.E."/>
            <person name="Sorensen J.L."/>
            <person name="Fitzpatrick D.A."/>
            <person name="Frisvad J.C."/>
            <person name="Nielsen K.L."/>
        </authorList>
    </citation>
    <scope>NUCLEOTIDE SEQUENCE</scope>
    <source>
        <strain evidence="2">IBT 19713</strain>
    </source>
</reference>
<dbReference type="AlphaFoldDB" id="A0A9W9PJC9"/>
<dbReference type="OrthoDB" id="4362337at2759"/>
<feature type="compositionally biased region" description="Polar residues" evidence="1">
    <location>
        <begin position="297"/>
        <end position="311"/>
    </location>
</feature>
<evidence type="ECO:0000256" key="1">
    <source>
        <dbReference type="SAM" id="MobiDB-lite"/>
    </source>
</evidence>
<dbReference type="GeneID" id="83198361"/>
<accession>A0A9W9PJC9</accession>
<name>A0A9W9PJC9_9EURO</name>